<keyword evidence="1" id="KW-0812">Transmembrane</keyword>
<proteinExistence type="predicted"/>
<reference evidence="2 3" key="1">
    <citation type="journal article" date="2019" name="Nat. Microbiol.">
        <title>Mediterranean grassland soil C-N compound turnover is dependent on rainfall and depth, and is mediated by genomically divergent microorganisms.</title>
        <authorList>
            <person name="Diamond S."/>
            <person name="Andeer P.F."/>
            <person name="Li Z."/>
            <person name="Crits-Christoph A."/>
            <person name="Burstein D."/>
            <person name="Anantharaman K."/>
            <person name="Lane K.R."/>
            <person name="Thomas B.C."/>
            <person name="Pan C."/>
            <person name="Northen T.R."/>
            <person name="Banfield J.F."/>
        </authorList>
    </citation>
    <scope>NUCLEOTIDE SEQUENCE [LARGE SCALE GENOMIC DNA]</scope>
    <source>
        <strain evidence="2">WS_10</strain>
    </source>
</reference>
<sequence>MPPSPALYPFLRRLFGQERGPNIPTLLAILPIDFLAMVLAITEFLAEVAAARAASTSHSDASARKAA</sequence>
<dbReference type="EMBL" id="VBPA01000413">
    <property type="protein sequence ID" value="TMQ68188.1"/>
    <property type="molecule type" value="Genomic_DNA"/>
</dbReference>
<keyword evidence="1" id="KW-0472">Membrane</keyword>
<feature type="transmembrane region" description="Helical" evidence="1">
    <location>
        <begin position="23"/>
        <end position="46"/>
    </location>
</feature>
<dbReference type="AlphaFoldDB" id="A0A538TX48"/>
<accession>A0A538TX48</accession>
<dbReference type="Proteomes" id="UP000319836">
    <property type="component" value="Unassembled WGS sequence"/>
</dbReference>
<evidence type="ECO:0000313" key="3">
    <source>
        <dbReference type="Proteomes" id="UP000319836"/>
    </source>
</evidence>
<keyword evidence="1" id="KW-1133">Transmembrane helix</keyword>
<evidence type="ECO:0000313" key="2">
    <source>
        <dbReference type="EMBL" id="TMQ68188.1"/>
    </source>
</evidence>
<protein>
    <submittedName>
        <fullName evidence="2">Uncharacterized protein</fullName>
    </submittedName>
</protein>
<organism evidence="2 3">
    <name type="scientific">Eiseniibacteriota bacterium</name>
    <dbReference type="NCBI Taxonomy" id="2212470"/>
    <lineage>
        <taxon>Bacteria</taxon>
        <taxon>Candidatus Eiseniibacteriota</taxon>
    </lineage>
</organism>
<name>A0A538TX48_UNCEI</name>
<evidence type="ECO:0000256" key="1">
    <source>
        <dbReference type="SAM" id="Phobius"/>
    </source>
</evidence>
<gene>
    <name evidence="2" type="ORF">E6K80_14475</name>
</gene>
<comment type="caution">
    <text evidence="2">The sequence shown here is derived from an EMBL/GenBank/DDBJ whole genome shotgun (WGS) entry which is preliminary data.</text>
</comment>